<dbReference type="SMART" id="SM00542">
    <property type="entry name" value="FYRC"/>
    <property type="match status" value="1"/>
</dbReference>
<keyword evidence="13" id="KW-1185">Reference proteome</keyword>
<feature type="compositionally biased region" description="Basic and acidic residues" evidence="9">
    <location>
        <begin position="683"/>
        <end position="694"/>
    </location>
</feature>
<feature type="compositionally biased region" description="Basic and acidic residues" evidence="9">
    <location>
        <begin position="1692"/>
        <end position="1705"/>
    </location>
</feature>
<evidence type="ECO:0000256" key="4">
    <source>
        <dbReference type="ARBA" id="ARBA00022853"/>
    </source>
</evidence>
<feature type="compositionally biased region" description="Low complexity" evidence="9">
    <location>
        <begin position="890"/>
        <end position="899"/>
    </location>
</feature>
<feature type="non-terminal residue" evidence="12">
    <location>
        <position position="1"/>
    </location>
</feature>
<feature type="compositionally biased region" description="Basic and acidic residues" evidence="9">
    <location>
        <begin position="201"/>
        <end position="212"/>
    </location>
</feature>
<keyword evidence="4" id="KW-0156">Chromatin regulator</keyword>
<feature type="compositionally biased region" description="Acidic residues" evidence="9">
    <location>
        <begin position="695"/>
        <end position="720"/>
    </location>
</feature>
<dbReference type="GO" id="GO:0035097">
    <property type="term" value="C:histone methyltransferase complex"/>
    <property type="evidence" value="ECO:0007669"/>
    <property type="project" value="TreeGrafter"/>
</dbReference>
<dbReference type="InterPro" id="IPR003616">
    <property type="entry name" value="Post-SET_dom"/>
</dbReference>
<dbReference type="InterPro" id="IPR001214">
    <property type="entry name" value="SET_dom"/>
</dbReference>
<keyword evidence="5" id="KW-0805">Transcription regulation</keyword>
<evidence type="ECO:0000256" key="8">
    <source>
        <dbReference type="ARBA" id="ARBA00023163"/>
    </source>
</evidence>
<feature type="compositionally biased region" description="Basic and acidic residues" evidence="9">
    <location>
        <begin position="908"/>
        <end position="921"/>
    </location>
</feature>
<feature type="domain" description="SET" evidence="10">
    <location>
        <begin position="1887"/>
        <end position="2003"/>
    </location>
</feature>
<evidence type="ECO:0000256" key="5">
    <source>
        <dbReference type="ARBA" id="ARBA00023015"/>
    </source>
</evidence>
<feature type="region of interest" description="Disordered" evidence="9">
    <location>
        <begin position="1351"/>
        <end position="1382"/>
    </location>
</feature>
<feature type="compositionally biased region" description="Basic and acidic residues" evidence="9">
    <location>
        <begin position="524"/>
        <end position="535"/>
    </location>
</feature>
<evidence type="ECO:0000256" key="6">
    <source>
        <dbReference type="ARBA" id="ARBA00023117"/>
    </source>
</evidence>
<dbReference type="Gene3D" id="3.30.160.360">
    <property type="match status" value="1"/>
</dbReference>
<evidence type="ECO:0000313" key="13">
    <source>
        <dbReference type="Proteomes" id="UP001152622"/>
    </source>
</evidence>
<feature type="compositionally biased region" description="Polar residues" evidence="9">
    <location>
        <begin position="575"/>
        <end position="587"/>
    </location>
</feature>
<feature type="compositionally biased region" description="Gly residues" evidence="9">
    <location>
        <begin position="925"/>
        <end position="935"/>
    </location>
</feature>
<feature type="compositionally biased region" description="Low complexity" evidence="9">
    <location>
        <begin position="949"/>
        <end position="966"/>
    </location>
</feature>
<proteinExistence type="predicted"/>
<dbReference type="SMART" id="SM00317">
    <property type="entry name" value="SET"/>
    <property type="match status" value="1"/>
</dbReference>
<dbReference type="InterPro" id="IPR046341">
    <property type="entry name" value="SET_dom_sf"/>
</dbReference>
<feature type="compositionally biased region" description="Basic and acidic residues" evidence="9">
    <location>
        <begin position="1715"/>
        <end position="1727"/>
    </location>
</feature>
<name>A0A9Q1FVW4_SYNKA</name>
<dbReference type="SMART" id="SM00508">
    <property type="entry name" value="PostSET"/>
    <property type="match status" value="1"/>
</dbReference>
<protein>
    <submittedName>
        <fullName evidence="12">Uncharacterized protein</fullName>
    </submittedName>
</protein>
<dbReference type="OrthoDB" id="308383at2759"/>
<dbReference type="FunFam" id="2.170.270.10:FF:000004">
    <property type="entry name" value="Histone-lysine N-methyltransferase"/>
    <property type="match status" value="1"/>
</dbReference>
<dbReference type="PANTHER" id="PTHR45838:SF2">
    <property type="entry name" value="HISTONE-LYSINE N-METHYLTRANSFERASE 2A"/>
    <property type="match status" value="1"/>
</dbReference>
<evidence type="ECO:0000259" key="10">
    <source>
        <dbReference type="PROSITE" id="PS50280"/>
    </source>
</evidence>
<dbReference type="InterPro" id="IPR047219">
    <property type="entry name" value="KMT2A_2B_SET"/>
</dbReference>
<feature type="region of interest" description="Disordered" evidence="9">
    <location>
        <begin position="1619"/>
        <end position="1727"/>
    </location>
</feature>
<feature type="compositionally biased region" description="Polar residues" evidence="9">
    <location>
        <begin position="1115"/>
        <end position="1129"/>
    </location>
</feature>
<feature type="region of interest" description="Disordered" evidence="9">
    <location>
        <begin position="1024"/>
        <end position="1136"/>
    </location>
</feature>
<feature type="region of interest" description="Disordered" evidence="9">
    <location>
        <begin position="768"/>
        <end position="807"/>
    </location>
</feature>
<feature type="region of interest" description="Disordered" evidence="9">
    <location>
        <begin position="1564"/>
        <end position="1590"/>
    </location>
</feature>
<feature type="compositionally biased region" description="Polar residues" evidence="9">
    <location>
        <begin position="339"/>
        <end position="362"/>
    </location>
</feature>
<feature type="compositionally biased region" description="Low complexity" evidence="9">
    <location>
        <begin position="1071"/>
        <end position="1085"/>
    </location>
</feature>
<dbReference type="CDD" id="cd19170">
    <property type="entry name" value="SET_KMT2A_2B"/>
    <property type="match status" value="1"/>
</dbReference>
<dbReference type="Proteomes" id="UP001152622">
    <property type="component" value="Chromosome 3"/>
</dbReference>
<evidence type="ECO:0000256" key="1">
    <source>
        <dbReference type="ARBA" id="ARBA00022603"/>
    </source>
</evidence>
<evidence type="ECO:0000256" key="9">
    <source>
        <dbReference type="SAM" id="MobiDB-lite"/>
    </source>
</evidence>
<feature type="compositionally biased region" description="Basic residues" evidence="9">
    <location>
        <begin position="1360"/>
        <end position="1378"/>
    </location>
</feature>
<feature type="compositionally biased region" description="Polar residues" evidence="9">
    <location>
        <begin position="177"/>
        <end position="188"/>
    </location>
</feature>
<feature type="compositionally biased region" description="Basic and acidic residues" evidence="9">
    <location>
        <begin position="75"/>
        <end position="85"/>
    </location>
</feature>
<feature type="compositionally biased region" description="Polar residues" evidence="9">
    <location>
        <begin position="249"/>
        <end position="317"/>
    </location>
</feature>
<feature type="compositionally biased region" description="Polar residues" evidence="9">
    <location>
        <begin position="159"/>
        <end position="170"/>
    </location>
</feature>
<dbReference type="Pfam" id="PF05965">
    <property type="entry name" value="FYRC"/>
    <property type="match status" value="1"/>
</dbReference>
<dbReference type="PROSITE" id="PS50868">
    <property type="entry name" value="POST_SET"/>
    <property type="match status" value="1"/>
</dbReference>
<dbReference type="SUPFAM" id="SSF82199">
    <property type="entry name" value="SET domain"/>
    <property type="match status" value="1"/>
</dbReference>
<feature type="region of interest" description="Disordered" evidence="9">
    <location>
        <begin position="1"/>
        <end position="384"/>
    </location>
</feature>
<evidence type="ECO:0000256" key="2">
    <source>
        <dbReference type="ARBA" id="ARBA00022679"/>
    </source>
</evidence>
<feature type="compositionally biased region" description="Polar residues" evidence="9">
    <location>
        <begin position="96"/>
        <end position="134"/>
    </location>
</feature>
<evidence type="ECO:0000256" key="3">
    <source>
        <dbReference type="ARBA" id="ARBA00022691"/>
    </source>
</evidence>
<dbReference type="GO" id="GO:0003677">
    <property type="term" value="F:DNA binding"/>
    <property type="evidence" value="ECO:0007669"/>
    <property type="project" value="UniProtKB-KW"/>
</dbReference>
<feature type="compositionally biased region" description="Polar residues" evidence="9">
    <location>
        <begin position="33"/>
        <end position="44"/>
    </location>
</feature>
<dbReference type="EMBL" id="JAINUF010000003">
    <property type="protein sequence ID" value="KAJ8368203.1"/>
    <property type="molecule type" value="Genomic_DNA"/>
</dbReference>
<keyword evidence="3" id="KW-0949">S-adenosyl-L-methionine</keyword>
<dbReference type="GO" id="GO:0032259">
    <property type="term" value="P:methylation"/>
    <property type="evidence" value="ECO:0007669"/>
    <property type="project" value="UniProtKB-KW"/>
</dbReference>
<dbReference type="Pfam" id="PF00856">
    <property type="entry name" value="SET"/>
    <property type="match status" value="1"/>
</dbReference>
<feature type="compositionally biased region" description="Polar residues" evidence="9">
    <location>
        <begin position="60"/>
        <end position="71"/>
    </location>
</feature>
<sequence length="2027" mass="218214">TAALPRSNHGKDTSRGNLAKDASKSNSEKDTSRSNLAKDTSKGTSVKDPSRSNSEKDPSRSNLGKDTSRGNSVKDPSRSNSEKGPCRSNLAKDTSRGNSVKDSSRGNSVKDTSRGSSVKDGSTSNMAKDTSRGSSVKDGSRSNLAKDTSRGSSVKDGSRSTLAKDTSRGSSVKDPSRSNLAKDTSRGSSVKDGSRSNLAKDTSRSHLAKDTSRGNSVKDPSRSNAEKDPSRSNSEKDPCRSNLAKDTSRGNSVKDSSRGNSVKDTSRGNPVKNTSRTNTVKDANPSNLVRNNSRGNSVKATSRSNSVNDASMNNSVKDTCESNSTKDADRSNSVKDASRSNTVKDTSSCNSMKDSGMSNSAKDTSRGISVKDTSRNISVKDTSRNISIKENSMMDAGRSNLVKDTIRSNPVKDMTKSNLVRDAVMSNLGKERNSNLAQAAEGGIKPGPQSLYHRAAVKMSHGNLPGPNSTTSREPLWSLEATAGNTAWRESEGPALAVTHRTYSTRERSSKLRARSSVEATVSDGHRNTEDATLKGEVRNSVEVVVRETEKKNTVGIKSKVSGTMGKEKHPDHAGSSSSDQRNQTTVEELKLSEVERGHRASQVDTPKVGKELSPRERKQWTQVNTTHLRTDPNESHIVSTSCSTITSPSFSLSAAAQGSHTRSSSLLVFSSTSTSSDSSESESEHHLAARHCEDDEDGPEEGEEDGSAVDENHEDDSDESGSAKRRYPRRSARARSNMFFGLTPFYAVRSYGEEDVPFHCQGEAFEQKQAGGGSRKLSVQGKVDRADNVSSSSSEESEEDEEVISERPSKDAFYYNFTRTIISPSVEQSLCRMPELHSFLNKEAGTGETNKEEAGGAGKSLTQPRIGQLDGVDDGSESDASLNAAGMNTTSTTTASKKTISKRKAREGRVERDRPEKQDESGSSGCGNSGGRGNNGSRSRSRKNQKESPLSLGSGKSQGQGPLDTQLSLSTDLLKSDSDNTNSDDCGNILPSDIMEFVLNTPSMQALDQQPESSSSQLLSLDEGFSLDGNQGKDMSLFEDFPQQLPSTGSAERGASVPGDEPYLPLELPSDLSVLTTRSSSVTSQNPLPDQPEPTSHPIISLPADTSIGEKGSNKQTGGNIVANENQQGGLGSGDVQAVEGRITPGRMEDNLITSPSTGEVMESTNQVVTGTSGTSGLQGLQKQKYVPAPAVNSGSTQVASTAVQATHLKPGTENLIVVNQHLQPLYVLQTCPGITQKIQIAPSITTAAVIDTRSSLISSMTGGLALTAGRHTGVPAPQSMFPPGSKGPIPISHHPQIHTFTGTAHTGCQPMPSTSSSLLIGVHTNEPHILVSEAGQHPGLAPNNAIVSCSSSMSSPAHNKKRPISRLQPRRTRKLARTQSQPSNMTLINLSPMQITAGIPAQPELVELGTLTSTATTPHRKVPNIIKRPKSGVMYFEPPTLLSHGVSVSAAQPVVLGHEPPTQLLPCTVSGLNPNQSVLNVLSVPAGGTGSLLSTSALTTPISGLLLKASQQSVGLPDHQMILQSGAPMLSNTTQTPIASSICVLPPTQLPPQQTLSISAAQHWAQQLQHHPAHKPQPPDHNTSTQSPLLLSPVRVSSQGSQATAISWTTGQQQASKITTTAGAAPLSGKGKQKAKRTQHSSDEAGGKKRKAWHTDHAHEQPGEPDQGSRSSSTSGWRDPVCLDPMNTQKPKERETKRAEMLQKNHKSTALDPQKEEEAQSSSSERRLLFEICSDDGFQVRCETIEEAWKSLTDKVQEARSHANLKELCFQGANGLRMLGVVHHAVIYFLEQLHGARHCRNHRFRFHKPEGMSDSPVKPHGSARVEQHHRKSLVDMFNFLASKHRHPPQYQPQEEEVQPKSARRGSNVDLPLLMRLRRLKKVSKKALGVYRSAIHGRGLFCRRNVDAGEMVIEYSGTVIRSVLTEKRQRYYEGKGIGSYMFRIDDYEVVDATMHGNAARFINHSCEPNCFSRVINIQGHKRIIIFALRNIYRGEEITYDYKFPPEGPGHKLPCNCGAKTCRKFLN</sequence>
<dbReference type="PANTHER" id="PTHR45838">
    <property type="entry name" value="HISTONE-LYSINE-N-METHYLTRANSFERASE 2 KMT2 FAMILY MEMBER"/>
    <property type="match status" value="1"/>
</dbReference>
<evidence type="ECO:0000259" key="11">
    <source>
        <dbReference type="PROSITE" id="PS50868"/>
    </source>
</evidence>
<keyword evidence="7" id="KW-0238">DNA-binding</keyword>
<dbReference type="GO" id="GO:0045893">
    <property type="term" value="P:positive regulation of DNA-templated transcription"/>
    <property type="evidence" value="ECO:0007669"/>
    <property type="project" value="TreeGrafter"/>
</dbReference>
<keyword evidence="6" id="KW-0103">Bromodomain</keyword>
<feature type="compositionally biased region" description="Polar residues" evidence="9">
    <location>
        <begin position="375"/>
        <end position="384"/>
    </location>
</feature>
<dbReference type="PROSITE" id="PS51543">
    <property type="entry name" value="FYRC"/>
    <property type="match status" value="1"/>
</dbReference>
<evidence type="ECO:0000256" key="7">
    <source>
        <dbReference type="ARBA" id="ARBA00023125"/>
    </source>
</evidence>
<feature type="compositionally biased region" description="Basic and acidic residues" evidence="9">
    <location>
        <begin position="219"/>
        <end position="239"/>
    </location>
</feature>
<feature type="compositionally biased region" description="Polar residues" evidence="9">
    <location>
        <begin position="141"/>
        <end position="152"/>
    </location>
</feature>
<feature type="compositionally biased region" description="Basic and acidic residues" evidence="9">
    <location>
        <begin position="318"/>
        <end position="338"/>
    </location>
</feature>
<comment type="caution">
    <text evidence="12">The sequence shown here is derived from an EMBL/GenBank/DDBJ whole genome shotgun (WGS) entry which is preliminary data.</text>
</comment>
<reference evidence="12" key="1">
    <citation type="journal article" date="2023" name="Science">
        <title>Genome structures resolve the early diversification of teleost fishes.</title>
        <authorList>
            <person name="Parey E."/>
            <person name="Louis A."/>
            <person name="Montfort J."/>
            <person name="Bouchez O."/>
            <person name="Roques C."/>
            <person name="Iampietro C."/>
            <person name="Lluch J."/>
            <person name="Castinel A."/>
            <person name="Donnadieu C."/>
            <person name="Desvignes T."/>
            <person name="Floi Bucao C."/>
            <person name="Jouanno E."/>
            <person name="Wen M."/>
            <person name="Mejri S."/>
            <person name="Dirks R."/>
            <person name="Jansen H."/>
            <person name="Henkel C."/>
            <person name="Chen W.J."/>
            <person name="Zahm M."/>
            <person name="Cabau C."/>
            <person name="Klopp C."/>
            <person name="Thompson A.W."/>
            <person name="Robinson-Rechavi M."/>
            <person name="Braasch I."/>
            <person name="Lecointre G."/>
            <person name="Bobe J."/>
            <person name="Postlethwait J.H."/>
            <person name="Berthelot C."/>
            <person name="Roest Crollius H."/>
            <person name="Guiguen Y."/>
        </authorList>
    </citation>
    <scope>NUCLEOTIDE SEQUENCE</scope>
    <source>
        <strain evidence="12">WJC10195</strain>
    </source>
</reference>
<feature type="region of interest" description="Disordered" evidence="9">
    <location>
        <begin position="501"/>
        <end position="535"/>
    </location>
</feature>
<organism evidence="12 13">
    <name type="scientific">Synaphobranchus kaupii</name>
    <name type="common">Kaup's arrowtooth eel</name>
    <dbReference type="NCBI Taxonomy" id="118154"/>
    <lineage>
        <taxon>Eukaryota</taxon>
        <taxon>Metazoa</taxon>
        <taxon>Chordata</taxon>
        <taxon>Craniata</taxon>
        <taxon>Vertebrata</taxon>
        <taxon>Euteleostomi</taxon>
        <taxon>Actinopterygii</taxon>
        <taxon>Neopterygii</taxon>
        <taxon>Teleostei</taxon>
        <taxon>Anguilliformes</taxon>
        <taxon>Synaphobranchidae</taxon>
        <taxon>Synaphobranchus</taxon>
    </lineage>
</organism>
<dbReference type="InterPro" id="IPR003889">
    <property type="entry name" value="FYrich_C"/>
</dbReference>
<feature type="compositionally biased region" description="Basic and acidic residues" evidence="9">
    <location>
        <begin position="21"/>
        <end position="32"/>
    </location>
</feature>
<accession>A0A9Q1FVW4</accession>
<feature type="compositionally biased region" description="Basic and acidic residues" evidence="9">
    <location>
        <begin position="588"/>
        <end position="599"/>
    </location>
</feature>
<dbReference type="PROSITE" id="PS50280">
    <property type="entry name" value="SET"/>
    <property type="match status" value="1"/>
</dbReference>
<feature type="compositionally biased region" description="Basic and acidic residues" evidence="9">
    <location>
        <begin position="48"/>
        <end position="59"/>
    </location>
</feature>
<gene>
    <name evidence="12" type="ORF">SKAU_G00082310</name>
</gene>
<dbReference type="Gene3D" id="2.170.270.10">
    <property type="entry name" value="SET domain"/>
    <property type="match status" value="1"/>
</dbReference>
<feature type="compositionally biased region" description="Basic and acidic residues" evidence="9">
    <location>
        <begin position="1642"/>
        <end position="1664"/>
    </location>
</feature>
<feature type="domain" description="Post-SET" evidence="11">
    <location>
        <begin position="2011"/>
        <end position="2027"/>
    </location>
</feature>
<feature type="region of interest" description="Disordered" evidence="9">
    <location>
        <begin position="843"/>
        <end position="966"/>
    </location>
</feature>
<keyword evidence="2" id="KW-0808">Transferase</keyword>
<keyword evidence="1" id="KW-0489">Methyltransferase</keyword>
<keyword evidence="8" id="KW-0804">Transcription</keyword>
<feature type="region of interest" description="Disordered" evidence="9">
    <location>
        <begin position="672"/>
        <end position="731"/>
    </location>
</feature>
<evidence type="ECO:0000313" key="12">
    <source>
        <dbReference type="EMBL" id="KAJ8368203.1"/>
    </source>
</evidence>
<feature type="compositionally biased region" description="Basic and acidic residues" evidence="9">
    <location>
        <begin position="608"/>
        <end position="620"/>
    </location>
</feature>
<feature type="region of interest" description="Disordered" evidence="9">
    <location>
        <begin position="550"/>
        <end position="641"/>
    </location>
</feature>
<dbReference type="GO" id="GO:0042800">
    <property type="term" value="F:histone H3K4 methyltransferase activity"/>
    <property type="evidence" value="ECO:0007669"/>
    <property type="project" value="TreeGrafter"/>
</dbReference>